<dbReference type="RefSeq" id="WP_308127466.1">
    <property type="nucleotide sequence ID" value="NZ_JAHKRM010000039.1"/>
</dbReference>
<reference evidence="3" key="1">
    <citation type="journal article" date="2019" name="Int. J. Syst. Evol. Microbiol.">
        <title>The Global Catalogue of Microorganisms (GCM) 10K type strain sequencing project: providing services to taxonomists for standard genome sequencing and annotation.</title>
        <authorList>
            <consortium name="The Broad Institute Genomics Platform"/>
            <consortium name="The Broad Institute Genome Sequencing Center for Infectious Disease"/>
            <person name="Wu L."/>
            <person name="Ma J."/>
        </authorList>
    </citation>
    <scope>NUCLEOTIDE SEQUENCE [LARGE SCALE GENOMIC DNA]</scope>
    <source>
        <strain evidence="3">CGMCC 1.15399</strain>
    </source>
</reference>
<evidence type="ECO:0000313" key="2">
    <source>
        <dbReference type="EMBL" id="MFD1545947.1"/>
    </source>
</evidence>
<comment type="caution">
    <text evidence="2">The sequence shown here is derived from an EMBL/GenBank/DDBJ whole genome shotgun (WGS) entry which is preliminary data.</text>
</comment>
<sequence>MRVTPDKSATEKVRSASFFFGKRWGNKVFAGRRGADGRVGIVTEAYGAFLVLCEVEFESGRRILLDHYCDFDMGALLQA</sequence>
<gene>
    <name evidence="2" type="ORF">ACFSJ0_53525</name>
</gene>
<dbReference type="InterPro" id="IPR046888">
    <property type="entry name" value="pYEATS"/>
</dbReference>
<evidence type="ECO:0000259" key="1">
    <source>
        <dbReference type="Pfam" id="PF20305"/>
    </source>
</evidence>
<dbReference type="EMBL" id="JBHUCM010000053">
    <property type="protein sequence ID" value="MFD1545947.1"/>
    <property type="molecule type" value="Genomic_DNA"/>
</dbReference>
<organism evidence="2 3">
    <name type="scientific">Nonomuraea guangzhouensis</name>
    <dbReference type="NCBI Taxonomy" id="1291555"/>
    <lineage>
        <taxon>Bacteria</taxon>
        <taxon>Bacillati</taxon>
        <taxon>Actinomycetota</taxon>
        <taxon>Actinomycetes</taxon>
        <taxon>Streptosporangiales</taxon>
        <taxon>Streptosporangiaceae</taxon>
        <taxon>Nonomuraea</taxon>
    </lineage>
</organism>
<dbReference type="Proteomes" id="UP001597097">
    <property type="component" value="Unassembled WGS sequence"/>
</dbReference>
<name>A0ABW4GXK2_9ACTN</name>
<proteinExistence type="predicted"/>
<dbReference type="Pfam" id="PF20305">
    <property type="entry name" value="pYEATS"/>
    <property type="match status" value="1"/>
</dbReference>
<keyword evidence="3" id="KW-1185">Reference proteome</keyword>
<accession>A0ABW4GXK2</accession>
<protein>
    <submittedName>
        <fullName evidence="2">PYEATS domain-containing protein</fullName>
    </submittedName>
</protein>
<evidence type="ECO:0000313" key="3">
    <source>
        <dbReference type="Proteomes" id="UP001597097"/>
    </source>
</evidence>
<feature type="domain" description="Prokaryotic YEATS" evidence="1">
    <location>
        <begin position="5"/>
        <end position="69"/>
    </location>
</feature>